<reference evidence="1 2" key="2">
    <citation type="journal article" date="2022" name="Mol. Ecol. Resour.">
        <title>The genomes of chicory, endive, great burdock and yacon provide insights into Asteraceae paleo-polyploidization history and plant inulin production.</title>
        <authorList>
            <person name="Fan W."/>
            <person name="Wang S."/>
            <person name="Wang H."/>
            <person name="Wang A."/>
            <person name="Jiang F."/>
            <person name="Liu H."/>
            <person name="Zhao H."/>
            <person name="Xu D."/>
            <person name="Zhang Y."/>
        </authorList>
    </citation>
    <scope>NUCLEOTIDE SEQUENCE [LARGE SCALE GENOMIC DNA]</scope>
    <source>
        <strain evidence="2">cv. Yunnan</strain>
        <tissue evidence="1">Leaves</tissue>
    </source>
</reference>
<accession>A0ACB9IS48</accession>
<dbReference type="Proteomes" id="UP001056120">
    <property type="component" value="Linkage Group LG07"/>
</dbReference>
<keyword evidence="2" id="KW-1185">Reference proteome</keyword>
<dbReference type="EMBL" id="CM042024">
    <property type="protein sequence ID" value="KAI3810825.1"/>
    <property type="molecule type" value="Genomic_DNA"/>
</dbReference>
<sequence length="77" mass="9267">MSALIQQKEISARLAVLKFHKDIYDAMPWLNAYLSRVKKIVNMYFEEEEEKAECSNERRRQMIALVKAYLEWKEELV</sequence>
<evidence type="ECO:0000313" key="1">
    <source>
        <dbReference type="EMBL" id="KAI3810825.1"/>
    </source>
</evidence>
<comment type="caution">
    <text evidence="1">The sequence shown here is derived from an EMBL/GenBank/DDBJ whole genome shotgun (WGS) entry which is preliminary data.</text>
</comment>
<evidence type="ECO:0000313" key="2">
    <source>
        <dbReference type="Proteomes" id="UP001056120"/>
    </source>
</evidence>
<proteinExistence type="predicted"/>
<reference evidence="2" key="1">
    <citation type="journal article" date="2022" name="Mol. Ecol. Resour.">
        <title>The genomes of chicory, endive, great burdock and yacon provide insights into Asteraceae palaeo-polyploidization history and plant inulin production.</title>
        <authorList>
            <person name="Fan W."/>
            <person name="Wang S."/>
            <person name="Wang H."/>
            <person name="Wang A."/>
            <person name="Jiang F."/>
            <person name="Liu H."/>
            <person name="Zhao H."/>
            <person name="Xu D."/>
            <person name="Zhang Y."/>
        </authorList>
    </citation>
    <scope>NUCLEOTIDE SEQUENCE [LARGE SCALE GENOMIC DNA]</scope>
    <source>
        <strain evidence="2">cv. Yunnan</strain>
    </source>
</reference>
<protein>
    <submittedName>
        <fullName evidence="1">Uncharacterized protein</fullName>
    </submittedName>
</protein>
<gene>
    <name evidence="1" type="ORF">L1987_20447</name>
</gene>
<name>A0ACB9IS48_9ASTR</name>
<organism evidence="1 2">
    <name type="scientific">Smallanthus sonchifolius</name>
    <dbReference type="NCBI Taxonomy" id="185202"/>
    <lineage>
        <taxon>Eukaryota</taxon>
        <taxon>Viridiplantae</taxon>
        <taxon>Streptophyta</taxon>
        <taxon>Embryophyta</taxon>
        <taxon>Tracheophyta</taxon>
        <taxon>Spermatophyta</taxon>
        <taxon>Magnoliopsida</taxon>
        <taxon>eudicotyledons</taxon>
        <taxon>Gunneridae</taxon>
        <taxon>Pentapetalae</taxon>
        <taxon>asterids</taxon>
        <taxon>campanulids</taxon>
        <taxon>Asterales</taxon>
        <taxon>Asteraceae</taxon>
        <taxon>Asteroideae</taxon>
        <taxon>Heliantheae alliance</taxon>
        <taxon>Millerieae</taxon>
        <taxon>Smallanthus</taxon>
    </lineage>
</organism>